<sequence length="262" mass="26918">MGEGARRGEGGEKTEVQSKGANFSVGQRQLLCVARALLRRSRVVLLDEATANIDAATDLLIQRTIRAGFCGSTALIIAHRLSTISDVDVVVCLEGGRLAEAGPLGELRRAGGHVARMFDDAGDIALESAERTPGPAAPGSPASPGSVPIVGGGPVDTTTALPPGLCVGASVLRRSCAGALVLCGFWAGFAWAPLCCAGSVWAPPLCVWSGTFGHLTCRATSSGPPRFGATCHPRPRPQAPTPLTCRASRGAERSDTLSARKA</sequence>
<evidence type="ECO:0000256" key="1">
    <source>
        <dbReference type="SAM" id="MobiDB-lite"/>
    </source>
</evidence>
<dbReference type="PANTHER" id="PTHR43394">
    <property type="entry name" value="ATP-DEPENDENT PERMEASE MDL1, MITOCHONDRIAL"/>
    <property type="match status" value="1"/>
</dbReference>
<feature type="region of interest" description="Disordered" evidence="1">
    <location>
        <begin position="231"/>
        <end position="262"/>
    </location>
</feature>
<organism evidence="3 4">
    <name type="scientific">Prorocentrum cordatum</name>
    <dbReference type="NCBI Taxonomy" id="2364126"/>
    <lineage>
        <taxon>Eukaryota</taxon>
        <taxon>Sar</taxon>
        <taxon>Alveolata</taxon>
        <taxon>Dinophyceae</taxon>
        <taxon>Prorocentrales</taxon>
        <taxon>Prorocentraceae</taxon>
        <taxon>Prorocentrum</taxon>
    </lineage>
</organism>
<dbReference type="PANTHER" id="PTHR43394:SF1">
    <property type="entry name" value="ATP-BINDING CASSETTE SUB-FAMILY B MEMBER 10, MITOCHONDRIAL"/>
    <property type="match status" value="1"/>
</dbReference>
<name>A0ABN9U7A8_9DINO</name>
<dbReference type="Gene3D" id="3.40.50.300">
    <property type="entry name" value="P-loop containing nucleotide triphosphate hydrolases"/>
    <property type="match status" value="1"/>
</dbReference>
<feature type="compositionally biased region" description="Low complexity" evidence="1">
    <location>
        <begin position="133"/>
        <end position="149"/>
    </location>
</feature>
<dbReference type="EMBL" id="CAUYUJ010015510">
    <property type="protein sequence ID" value="CAK0855015.1"/>
    <property type="molecule type" value="Genomic_DNA"/>
</dbReference>
<dbReference type="InterPro" id="IPR039421">
    <property type="entry name" value="Type_1_exporter"/>
</dbReference>
<reference evidence="3" key="1">
    <citation type="submission" date="2023-10" db="EMBL/GenBank/DDBJ databases">
        <authorList>
            <person name="Chen Y."/>
            <person name="Shah S."/>
            <person name="Dougan E. K."/>
            <person name="Thang M."/>
            <person name="Chan C."/>
        </authorList>
    </citation>
    <scope>NUCLEOTIDE SEQUENCE [LARGE SCALE GENOMIC DNA]</scope>
</reference>
<dbReference type="InterPro" id="IPR027417">
    <property type="entry name" value="P-loop_NTPase"/>
</dbReference>
<dbReference type="InterPro" id="IPR003439">
    <property type="entry name" value="ABC_transporter-like_ATP-bd"/>
</dbReference>
<dbReference type="SUPFAM" id="SSF52540">
    <property type="entry name" value="P-loop containing nucleoside triphosphate hydrolases"/>
    <property type="match status" value="1"/>
</dbReference>
<dbReference type="Proteomes" id="UP001189429">
    <property type="component" value="Unassembled WGS sequence"/>
</dbReference>
<feature type="region of interest" description="Disordered" evidence="1">
    <location>
        <begin position="129"/>
        <end position="154"/>
    </location>
</feature>
<proteinExistence type="predicted"/>
<gene>
    <name evidence="3" type="ORF">PCOR1329_LOCUS45861</name>
</gene>
<protein>
    <recommendedName>
        <fullName evidence="2">ABC transporter domain-containing protein</fullName>
    </recommendedName>
</protein>
<evidence type="ECO:0000259" key="2">
    <source>
        <dbReference type="Pfam" id="PF00005"/>
    </source>
</evidence>
<evidence type="ECO:0000313" key="3">
    <source>
        <dbReference type="EMBL" id="CAK0855015.1"/>
    </source>
</evidence>
<keyword evidence="4" id="KW-1185">Reference proteome</keyword>
<comment type="caution">
    <text evidence="3">The sequence shown here is derived from an EMBL/GenBank/DDBJ whole genome shotgun (WGS) entry which is preliminary data.</text>
</comment>
<accession>A0ABN9U7A8</accession>
<feature type="domain" description="ABC transporter" evidence="2">
    <location>
        <begin position="12"/>
        <end position="51"/>
    </location>
</feature>
<dbReference type="Pfam" id="PF00005">
    <property type="entry name" value="ABC_tran"/>
    <property type="match status" value="1"/>
</dbReference>
<evidence type="ECO:0000313" key="4">
    <source>
        <dbReference type="Proteomes" id="UP001189429"/>
    </source>
</evidence>